<gene>
    <name evidence="5" type="ORF">ILUMI_18002</name>
</gene>
<dbReference type="Proteomes" id="UP000801492">
    <property type="component" value="Unassembled WGS sequence"/>
</dbReference>
<organism evidence="5 6">
    <name type="scientific">Ignelater luminosus</name>
    <name type="common">Cucubano</name>
    <name type="synonym">Pyrophorus luminosus</name>
    <dbReference type="NCBI Taxonomy" id="2038154"/>
    <lineage>
        <taxon>Eukaryota</taxon>
        <taxon>Metazoa</taxon>
        <taxon>Ecdysozoa</taxon>
        <taxon>Arthropoda</taxon>
        <taxon>Hexapoda</taxon>
        <taxon>Insecta</taxon>
        <taxon>Pterygota</taxon>
        <taxon>Neoptera</taxon>
        <taxon>Endopterygota</taxon>
        <taxon>Coleoptera</taxon>
        <taxon>Polyphaga</taxon>
        <taxon>Elateriformia</taxon>
        <taxon>Elateroidea</taxon>
        <taxon>Elateridae</taxon>
        <taxon>Agrypninae</taxon>
        <taxon>Pyrophorini</taxon>
        <taxon>Ignelater</taxon>
    </lineage>
</organism>
<reference evidence="5" key="1">
    <citation type="submission" date="2019-08" db="EMBL/GenBank/DDBJ databases">
        <title>The genome of the North American firefly Photinus pyralis.</title>
        <authorList>
            <consortium name="Photinus pyralis genome working group"/>
            <person name="Fallon T.R."/>
            <person name="Sander Lower S.E."/>
            <person name="Weng J.-K."/>
        </authorList>
    </citation>
    <scope>NUCLEOTIDE SEQUENCE</scope>
    <source>
        <strain evidence="5">TRF0915ILg1</strain>
        <tissue evidence="5">Whole body</tissue>
    </source>
</reference>
<evidence type="ECO:0000256" key="3">
    <source>
        <dbReference type="ARBA" id="ARBA00022525"/>
    </source>
</evidence>
<evidence type="ECO:0000313" key="6">
    <source>
        <dbReference type="Proteomes" id="UP000801492"/>
    </source>
</evidence>
<comment type="similarity">
    <text evidence="2">Belongs to the major royal jelly protein family.</text>
</comment>
<comment type="subcellular location">
    <subcellularLocation>
        <location evidence="1">Secreted</location>
    </subcellularLocation>
</comment>
<dbReference type="AlphaFoldDB" id="A0A8K0CM92"/>
<comment type="caution">
    <text evidence="5">The sequence shown here is derived from an EMBL/GenBank/DDBJ whole genome shotgun (WGS) entry which is preliminary data.</text>
</comment>
<dbReference type="Pfam" id="PF03022">
    <property type="entry name" value="MRJP"/>
    <property type="match status" value="1"/>
</dbReference>
<evidence type="ECO:0000256" key="2">
    <source>
        <dbReference type="ARBA" id="ARBA00009127"/>
    </source>
</evidence>
<evidence type="ECO:0000256" key="4">
    <source>
        <dbReference type="ARBA" id="ARBA00022729"/>
    </source>
</evidence>
<sequence length="251" mass="28484">NNTRYHQGKIVIMDLHTDQIIKQYYLKPSDVTETTLLANIIVDVSPQDCDGAFAYLPDLLGYGVVVYSLREDDSWRWNDGVFSLALSSVKPDGFRDVYFHSLAGIHLFNVSTKILRDRELATRSYHGDDDFKVVANRGEGAQTSSSDLHQPSGVLFLALVNQNALGCWNINKAPRIENFDIVYKDDQNFIYPADIKIYEDDVIVLSNTLPVQVYSRLNYDKVNFRVLIFKVADVVKGTACSPVVRRRIGYH</sequence>
<name>A0A8K0CM92_IGNLU</name>
<keyword evidence="3" id="KW-0964">Secreted</keyword>
<proteinExistence type="inferred from homology"/>
<dbReference type="Gene3D" id="2.120.10.30">
    <property type="entry name" value="TolB, C-terminal domain"/>
    <property type="match status" value="1"/>
</dbReference>
<dbReference type="InterPro" id="IPR011042">
    <property type="entry name" value="6-blade_b-propeller_TolB-like"/>
</dbReference>
<accession>A0A8K0CM92</accession>
<dbReference type="PANTHER" id="PTHR10009">
    <property type="entry name" value="PROTEIN YELLOW-RELATED"/>
    <property type="match status" value="1"/>
</dbReference>
<dbReference type="InterPro" id="IPR017996">
    <property type="entry name" value="MRJP/yellow-related"/>
</dbReference>
<dbReference type="GO" id="GO:0005576">
    <property type="term" value="C:extracellular region"/>
    <property type="evidence" value="ECO:0007669"/>
    <property type="project" value="UniProtKB-SubCell"/>
</dbReference>
<protein>
    <submittedName>
        <fullName evidence="5">Uncharacterized protein</fullName>
    </submittedName>
</protein>
<keyword evidence="4" id="KW-0732">Signal</keyword>
<dbReference type="PANTHER" id="PTHR10009:SF11">
    <property type="entry name" value="RH54244P"/>
    <property type="match status" value="1"/>
</dbReference>
<keyword evidence="6" id="KW-1185">Reference proteome</keyword>
<evidence type="ECO:0000256" key="1">
    <source>
        <dbReference type="ARBA" id="ARBA00004613"/>
    </source>
</evidence>
<evidence type="ECO:0000313" key="5">
    <source>
        <dbReference type="EMBL" id="KAF2888171.1"/>
    </source>
</evidence>
<dbReference type="PRINTS" id="PR01366">
    <property type="entry name" value="ROYALJELLY"/>
</dbReference>
<dbReference type="OrthoDB" id="7776143at2759"/>
<dbReference type="EMBL" id="VTPC01079374">
    <property type="protein sequence ID" value="KAF2888171.1"/>
    <property type="molecule type" value="Genomic_DNA"/>
</dbReference>
<feature type="non-terminal residue" evidence="5">
    <location>
        <position position="1"/>
    </location>
</feature>